<keyword evidence="3" id="KW-1185">Reference proteome</keyword>
<dbReference type="InterPro" id="IPR037004">
    <property type="entry name" value="Exonuc_VII_ssu_sf"/>
</dbReference>
<gene>
    <name evidence="2" type="ORF">G3RUM_00074</name>
</gene>
<sequence length="65" mass="7735">MSDKMSLKQKIELLDDKIEWFYSDEFDLAKAEEKYKESTELAKEIEKDLSELKNKIEVLAEDFSK</sequence>
<evidence type="ECO:0000313" key="2">
    <source>
        <dbReference type="EMBL" id="RYC75134.1"/>
    </source>
</evidence>
<dbReference type="EMBL" id="PRLM01000001">
    <property type="protein sequence ID" value="RYC75134.1"/>
    <property type="molecule type" value="Genomic_DNA"/>
</dbReference>
<name>A0ABY0FQC8_9BACT</name>
<evidence type="ECO:0000313" key="3">
    <source>
        <dbReference type="Proteomes" id="UP001191019"/>
    </source>
</evidence>
<protein>
    <submittedName>
        <fullName evidence="2">Uncharacterized protein</fullName>
    </submittedName>
</protein>
<reference evidence="2 3" key="2">
    <citation type="journal article" date="2020" name="Cell Rep.">
        <title>Acquisition and Adaptation of Ultra-small Parasitic Reduced Genome Bacteria to Mammalian Hosts.</title>
        <authorList>
            <person name="McLean J.S."/>
            <person name="Bor B."/>
            <person name="Kerns K.A."/>
            <person name="Liu Q."/>
            <person name="To T.T."/>
            <person name="Solden L."/>
            <person name="Hendrickson E.L."/>
            <person name="Wrighton K."/>
            <person name="Shi W."/>
            <person name="He X."/>
        </authorList>
    </citation>
    <scope>NUCLEOTIDE SEQUENCE [LARGE SCALE GENOMIC DNA]</scope>
    <source>
        <strain evidence="2 3">TM7_G3_2_Rum_HOT_351B</strain>
    </source>
</reference>
<evidence type="ECO:0000256" key="1">
    <source>
        <dbReference type="SAM" id="Coils"/>
    </source>
</evidence>
<reference evidence="2 3" key="1">
    <citation type="journal article" date="2018" name="bioRxiv">
        <title>Evidence of independent acquisition and adaption of ultra-small bacteria to human hosts across the highly diverse yet reduced genomes of the phylum Saccharibacteria.</title>
        <authorList>
            <person name="McLean J.S."/>
            <person name="Bor B."/>
            <person name="To T.T."/>
            <person name="Liu Q."/>
            <person name="Kearns K.A."/>
            <person name="Solden L.M."/>
            <person name="Wrighton K.C."/>
            <person name="He X."/>
            <person name="Shi W."/>
        </authorList>
    </citation>
    <scope>NUCLEOTIDE SEQUENCE [LARGE SCALE GENOMIC DNA]</scope>
    <source>
        <strain evidence="2 3">TM7_G3_2_Rum_HOT_351B</strain>
    </source>
</reference>
<dbReference type="RefSeq" id="WP_129734286.1">
    <property type="nucleotide sequence ID" value="NZ_PRLM01000001.1"/>
</dbReference>
<accession>A0ABY0FQC8</accession>
<dbReference type="Gene3D" id="1.10.287.1040">
    <property type="entry name" value="Exonuclease VII, small subunit"/>
    <property type="match status" value="1"/>
</dbReference>
<organism evidence="2 3">
    <name type="scientific">Candidatus Nanosyncoccus alces</name>
    <dbReference type="NCBI Taxonomy" id="2171997"/>
    <lineage>
        <taxon>Bacteria</taxon>
        <taxon>Candidatus Saccharimonadota</taxon>
        <taxon>Candidatus Nanosyncoccalia</taxon>
        <taxon>Candidatus Nanosyncoccales</taxon>
        <taxon>Candidatus Nanosyncoccaceae</taxon>
        <taxon>Candidatus Nanosyncoccus</taxon>
    </lineage>
</organism>
<keyword evidence="1" id="KW-0175">Coiled coil</keyword>
<dbReference type="Proteomes" id="UP001191019">
    <property type="component" value="Unassembled WGS sequence"/>
</dbReference>
<proteinExistence type="predicted"/>
<dbReference type="SUPFAM" id="SSF116842">
    <property type="entry name" value="XseB-like"/>
    <property type="match status" value="1"/>
</dbReference>
<comment type="caution">
    <text evidence="2">The sequence shown here is derived from an EMBL/GenBank/DDBJ whole genome shotgun (WGS) entry which is preliminary data.</text>
</comment>
<feature type="coiled-coil region" evidence="1">
    <location>
        <begin position="28"/>
        <end position="62"/>
    </location>
</feature>